<dbReference type="InterPro" id="IPR029044">
    <property type="entry name" value="Nucleotide-diphossugar_trans"/>
</dbReference>
<gene>
    <name evidence="1" type="ORF">F2P47_02440</name>
</gene>
<proteinExistence type="predicted"/>
<name>A0A6N6VQR3_9HYPH</name>
<dbReference type="EMBL" id="WESC01000002">
    <property type="protein sequence ID" value="KAB7742151.1"/>
    <property type="molecule type" value="Genomic_DNA"/>
</dbReference>
<dbReference type="InterPro" id="IPR007877">
    <property type="entry name" value="DUF707"/>
</dbReference>
<organism evidence="1 2">
    <name type="scientific">Parvibaculum sedimenti</name>
    <dbReference type="NCBI Taxonomy" id="2608632"/>
    <lineage>
        <taxon>Bacteria</taxon>
        <taxon>Pseudomonadati</taxon>
        <taxon>Pseudomonadota</taxon>
        <taxon>Alphaproteobacteria</taxon>
        <taxon>Hyphomicrobiales</taxon>
        <taxon>Parvibaculaceae</taxon>
        <taxon>Parvibaculum</taxon>
    </lineage>
</organism>
<evidence type="ECO:0000313" key="1">
    <source>
        <dbReference type="EMBL" id="KAB7742151.1"/>
    </source>
</evidence>
<dbReference type="Proteomes" id="UP000468901">
    <property type="component" value="Unassembled WGS sequence"/>
</dbReference>
<accession>A0A6N6VQR3</accession>
<dbReference type="Pfam" id="PF05212">
    <property type="entry name" value="DUF707"/>
    <property type="match status" value="1"/>
</dbReference>
<dbReference type="AlphaFoldDB" id="A0A6N6VQR3"/>
<reference evidence="1 2" key="1">
    <citation type="submission" date="2019-09" db="EMBL/GenBank/DDBJ databases">
        <title>Parvibaculum sedimenti sp. nov., isolated from sediment.</title>
        <authorList>
            <person name="Wang Y."/>
        </authorList>
    </citation>
    <scope>NUCLEOTIDE SEQUENCE [LARGE SCALE GENOMIC DNA]</scope>
    <source>
        <strain evidence="1 2">HXT-9</strain>
    </source>
</reference>
<evidence type="ECO:0000313" key="2">
    <source>
        <dbReference type="Proteomes" id="UP000468901"/>
    </source>
</evidence>
<comment type="caution">
    <text evidence="1">The sequence shown here is derived from an EMBL/GenBank/DDBJ whole genome shotgun (WGS) entry which is preliminary data.</text>
</comment>
<sequence length="262" mass="30237">MDIPCAVGKSGGTTGVRMQRENLVVVRAGDKSLHPQWLTNGARSWDLAVSYYGDYPERYKDQYDLLHLYKGPKWEGLADFIAGHRDLVRKYRYVWFPDDDIFTTAENIDRLFEVCADAGFTVAQPALTRYSYYTWPITRRQRRAIYRRTNFVEIMAPCFRVETLALFEPTFTLSSSCWGIEWLWWDMAVKATVARFGIVDCAAVYHTRPVGSAGSGGATASPWDEKRKLMDAYKLQETEPRVLGTFPSTWRQFLSRLLPREK</sequence>
<keyword evidence="2" id="KW-1185">Reference proteome</keyword>
<protein>
    <submittedName>
        <fullName evidence="1">DUF707 domain-containing protein</fullName>
    </submittedName>
</protein>
<dbReference type="SUPFAM" id="SSF53448">
    <property type="entry name" value="Nucleotide-diphospho-sugar transferases"/>
    <property type="match status" value="1"/>
</dbReference>